<sequence>MAVLGLQTVALAFQIASFAFLLIVVLTAPVTDVLSIADHDNYKYGIFGYCDEYSCSDATFNYNPTDLVSSLDTDEWAMSNSIRSSLSNLFIIQPIALGITFISLIILILTHIHSLTHLPKIFILAIIFTLLSTLLSSLICIVIFLLFYPNVTYGSWILIPAAVLNLLAFILTILARNINSNKNFNENTSVDLIDDEFNKKVNSYSNLNYNNNFASSSNSLPPPPPPIIGSFNDNINDTNINNKNALGSNNNSENTYLNVSKPDDHKNYQENLSARTLTQDSAYEEQKSNVNDKVSLTDISKPSFSKTTPPVQPSFNNNFNNNNNNSITPIHNGPTSNVNAPIINPAFNPYQNQNQTQNPHSNSNSTLNLNRNPNLNSNPNSIPNPNINMNMNSNSSFGRQPRNSLTRANQPNFISNPDMTSFYNSQNNINNDFSSQNDPYPNPQNPAPYPTAPYPTAPYPTNPPYASPSNISNNPQGQFNNYLPQDPSSPTIQQQPQNLNPNAINPNSPSPDLNNNINEDERSDGENSDFTSVSQRPINPRYYQAQQQQPPYYPPQQQQQPPPPPPQQQQSYYPPNQQQQGYYVQQQQQQPYIQGHRPSSGSGYYPPQQPQFQQPPPPQQQQQPSKPQLSSVDIVLNSNPDFDLPGTAQKPRPGRRFVAGAGQLQGTNFRPTYKHRPSLNISNIPPASLSGDSPYNFR</sequence>
<feature type="transmembrane region" description="Helical" evidence="6">
    <location>
        <begin position="121"/>
        <end position="147"/>
    </location>
</feature>
<evidence type="ECO:0000256" key="3">
    <source>
        <dbReference type="ARBA" id="ARBA00022989"/>
    </source>
</evidence>
<keyword evidence="2 6" id="KW-0812">Transmembrane</keyword>
<evidence type="ECO:0000256" key="1">
    <source>
        <dbReference type="ARBA" id="ARBA00004141"/>
    </source>
</evidence>
<feature type="compositionally biased region" description="Polar residues" evidence="5">
    <location>
        <begin position="471"/>
        <end position="491"/>
    </location>
</feature>
<dbReference type="AlphaFoldDB" id="A0A1D2VQM2"/>
<name>A0A1D2VQM2_9ASCO</name>
<feature type="compositionally biased region" description="Polar residues" evidence="5">
    <location>
        <begin position="288"/>
        <end position="309"/>
    </location>
</feature>
<dbReference type="GO" id="GO:0032153">
    <property type="term" value="C:cell division site"/>
    <property type="evidence" value="ECO:0007669"/>
    <property type="project" value="TreeGrafter"/>
</dbReference>
<evidence type="ECO:0000313" key="7">
    <source>
        <dbReference type="EMBL" id="ODV63913.1"/>
    </source>
</evidence>
<dbReference type="RefSeq" id="XP_020050220.1">
    <property type="nucleotide sequence ID" value="XM_020191457.1"/>
</dbReference>
<comment type="subcellular location">
    <subcellularLocation>
        <location evidence="1">Membrane</location>
        <topology evidence="1">Multi-pass membrane protein</topology>
    </subcellularLocation>
</comment>
<dbReference type="GO" id="GO:0005886">
    <property type="term" value="C:plasma membrane"/>
    <property type="evidence" value="ECO:0007669"/>
    <property type="project" value="InterPro"/>
</dbReference>
<evidence type="ECO:0000256" key="6">
    <source>
        <dbReference type="SAM" id="Phobius"/>
    </source>
</evidence>
<keyword evidence="8" id="KW-1185">Reference proteome</keyword>
<feature type="compositionally biased region" description="Polar residues" evidence="5">
    <location>
        <begin position="326"/>
        <end position="339"/>
    </location>
</feature>
<feature type="compositionally biased region" description="Polar residues" evidence="5">
    <location>
        <begin position="528"/>
        <end position="537"/>
    </location>
</feature>
<dbReference type="PANTHER" id="PTHR28013:SF3">
    <property type="entry name" value="PROTEIN DCV1-RELATED"/>
    <property type="match status" value="1"/>
</dbReference>
<evidence type="ECO:0000256" key="4">
    <source>
        <dbReference type="ARBA" id="ARBA00023136"/>
    </source>
</evidence>
<feature type="compositionally biased region" description="Polar residues" evidence="5">
    <location>
        <begin position="679"/>
        <end position="698"/>
    </location>
</feature>
<dbReference type="InParanoid" id="A0A1D2VQM2"/>
<organism evidence="7 8">
    <name type="scientific">Ascoidea rubescens DSM 1968</name>
    <dbReference type="NCBI Taxonomy" id="1344418"/>
    <lineage>
        <taxon>Eukaryota</taxon>
        <taxon>Fungi</taxon>
        <taxon>Dikarya</taxon>
        <taxon>Ascomycota</taxon>
        <taxon>Saccharomycotina</taxon>
        <taxon>Saccharomycetes</taxon>
        <taxon>Ascoideaceae</taxon>
        <taxon>Ascoidea</taxon>
    </lineage>
</organism>
<feature type="compositionally biased region" description="Low complexity" evidence="5">
    <location>
        <begin position="540"/>
        <end position="559"/>
    </location>
</feature>
<dbReference type="InterPro" id="IPR009571">
    <property type="entry name" value="SUR7/Rim9-like_fungi"/>
</dbReference>
<feature type="compositionally biased region" description="Low complexity" evidence="5">
    <location>
        <begin position="315"/>
        <end position="325"/>
    </location>
</feature>
<dbReference type="EMBL" id="KV454475">
    <property type="protein sequence ID" value="ODV63913.1"/>
    <property type="molecule type" value="Genomic_DNA"/>
</dbReference>
<keyword evidence="4 6" id="KW-0472">Membrane</keyword>
<reference evidence="8" key="1">
    <citation type="submission" date="2016-05" db="EMBL/GenBank/DDBJ databases">
        <title>Comparative genomics of biotechnologically important yeasts.</title>
        <authorList>
            <consortium name="DOE Joint Genome Institute"/>
            <person name="Riley R."/>
            <person name="Haridas S."/>
            <person name="Wolfe K.H."/>
            <person name="Lopes M.R."/>
            <person name="Hittinger C.T."/>
            <person name="Goker M."/>
            <person name="Salamov A."/>
            <person name="Wisecaver J."/>
            <person name="Long T.M."/>
            <person name="Aerts A.L."/>
            <person name="Barry K."/>
            <person name="Choi C."/>
            <person name="Clum A."/>
            <person name="Coughlan A.Y."/>
            <person name="Deshpande S."/>
            <person name="Douglass A.P."/>
            <person name="Hanson S.J."/>
            <person name="Klenk H.-P."/>
            <person name="Labutti K."/>
            <person name="Lapidus A."/>
            <person name="Lindquist E."/>
            <person name="Lipzen A."/>
            <person name="Meier-Kolthoff J.P."/>
            <person name="Ohm R.A."/>
            <person name="Otillar R.P."/>
            <person name="Pangilinan J."/>
            <person name="Peng Y."/>
            <person name="Rokas A."/>
            <person name="Rosa C.A."/>
            <person name="Scheuner C."/>
            <person name="Sibirny A.A."/>
            <person name="Slot J.C."/>
            <person name="Stielow J.B."/>
            <person name="Sun H."/>
            <person name="Kurtzman C.P."/>
            <person name="Blackwell M."/>
            <person name="Grigoriev I.V."/>
            <person name="Jeffries T.W."/>
        </authorList>
    </citation>
    <scope>NUCLEOTIDE SEQUENCE [LARGE SCALE GENOMIC DNA]</scope>
    <source>
        <strain evidence="8">DSM 1968</strain>
    </source>
</reference>
<evidence type="ECO:0000256" key="2">
    <source>
        <dbReference type="ARBA" id="ARBA00022692"/>
    </source>
</evidence>
<dbReference type="Proteomes" id="UP000095038">
    <property type="component" value="Unassembled WGS sequence"/>
</dbReference>
<feature type="compositionally biased region" description="Pro residues" evidence="5">
    <location>
        <begin position="607"/>
        <end position="619"/>
    </location>
</feature>
<dbReference type="Pfam" id="PF06687">
    <property type="entry name" value="SUR7"/>
    <property type="match status" value="1"/>
</dbReference>
<keyword evidence="3 6" id="KW-1133">Transmembrane helix</keyword>
<dbReference type="InterPro" id="IPR051380">
    <property type="entry name" value="pH-response_reg_palI/RIM9"/>
</dbReference>
<protein>
    <submittedName>
        <fullName evidence="7">Pali-domain-containing protein</fullName>
    </submittedName>
</protein>
<feature type="transmembrane region" description="Helical" evidence="6">
    <location>
        <begin position="153"/>
        <end position="175"/>
    </location>
</feature>
<feature type="transmembrane region" description="Helical" evidence="6">
    <location>
        <begin position="89"/>
        <end position="109"/>
    </location>
</feature>
<feature type="compositionally biased region" description="Low complexity" evidence="5">
    <location>
        <begin position="568"/>
        <end position="594"/>
    </location>
</feature>
<feature type="compositionally biased region" description="Pro residues" evidence="5">
    <location>
        <begin position="440"/>
        <end position="466"/>
    </location>
</feature>
<dbReference type="GeneID" id="30965093"/>
<feature type="compositionally biased region" description="Polar residues" evidence="5">
    <location>
        <begin position="397"/>
        <end position="433"/>
    </location>
</feature>
<gene>
    <name evidence="7" type="ORF">ASCRUDRAFT_67969</name>
</gene>
<dbReference type="PANTHER" id="PTHR28013">
    <property type="entry name" value="PROTEIN DCV1-RELATED"/>
    <property type="match status" value="1"/>
</dbReference>
<feature type="region of interest" description="Disordered" evidence="5">
    <location>
        <begin position="278"/>
        <end position="698"/>
    </location>
</feature>
<accession>A0A1D2VQM2</accession>
<feature type="compositionally biased region" description="Low complexity" evidence="5">
    <location>
        <begin position="348"/>
        <end position="396"/>
    </location>
</feature>
<feature type="compositionally biased region" description="Low complexity" evidence="5">
    <location>
        <begin position="492"/>
        <end position="517"/>
    </location>
</feature>
<evidence type="ECO:0000256" key="5">
    <source>
        <dbReference type="SAM" id="MobiDB-lite"/>
    </source>
</evidence>
<evidence type="ECO:0000313" key="8">
    <source>
        <dbReference type="Proteomes" id="UP000095038"/>
    </source>
</evidence>
<proteinExistence type="predicted"/>
<dbReference type="OrthoDB" id="2354757at2759"/>
<dbReference type="GO" id="GO:0035838">
    <property type="term" value="C:growing cell tip"/>
    <property type="evidence" value="ECO:0007669"/>
    <property type="project" value="TreeGrafter"/>
</dbReference>